<keyword evidence="5" id="KW-1185">Reference proteome</keyword>
<dbReference type="Pfam" id="PF08450">
    <property type="entry name" value="SGL"/>
    <property type="match status" value="1"/>
</dbReference>
<dbReference type="EMBL" id="JBIPKE010000015">
    <property type="protein sequence ID" value="MFH6983549.1"/>
    <property type="molecule type" value="Genomic_DNA"/>
</dbReference>
<reference evidence="4 5" key="1">
    <citation type="journal article" date="2013" name="Int. J. Syst. Evol. Microbiol.">
        <title>Marinoscillum luteum sp. nov., isolated from marine sediment.</title>
        <authorList>
            <person name="Cha I.T."/>
            <person name="Park S.J."/>
            <person name="Kim S.J."/>
            <person name="Kim J.G."/>
            <person name="Jung M.Y."/>
            <person name="Shin K.S."/>
            <person name="Kwon K.K."/>
            <person name="Yang S.H."/>
            <person name="Seo Y.S."/>
            <person name="Rhee S.K."/>
        </authorList>
    </citation>
    <scope>NUCLEOTIDE SEQUENCE [LARGE SCALE GENOMIC DNA]</scope>
    <source>
        <strain evidence="4 5">KCTC 23939</strain>
    </source>
</reference>
<feature type="chain" id="PRO_5045498948" evidence="2">
    <location>
        <begin position="19"/>
        <end position="344"/>
    </location>
</feature>
<feature type="signal peptide" evidence="2">
    <location>
        <begin position="1"/>
        <end position="18"/>
    </location>
</feature>
<evidence type="ECO:0000313" key="4">
    <source>
        <dbReference type="EMBL" id="MFH6983549.1"/>
    </source>
</evidence>
<keyword evidence="1" id="KW-0378">Hydrolase</keyword>
<evidence type="ECO:0000313" key="5">
    <source>
        <dbReference type="Proteomes" id="UP001610063"/>
    </source>
</evidence>
<comment type="caution">
    <text evidence="4">The sequence shown here is derived from an EMBL/GenBank/DDBJ whole genome shotgun (WGS) entry which is preliminary data.</text>
</comment>
<dbReference type="Gene3D" id="2.120.10.30">
    <property type="entry name" value="TolB, C-terminal domain"/>
    <property type="match status" value="1"/>
</dbReference>
<dbReference type="SUPFAM" id="SSF63829">
    <property type="entry name" value="Calcium-dependent phosphotriesterase"/>
    <property type="match status" value="1"/>
</dbReference>
<dbReference type="InterPro" id="IPR013658">
    <property type="entry name" value="SGL"/>
</dbReference>
<proteinExistence type="predicted"/>
<dbReference type="InterPro" id="IPR005511">
    <property type="entry name" value="SMP-30"/>
</dbReference>
<evidence type="ECO:0000256" key="2">
    <source>
        <dbReference type="SAM" id="SignalP"/>
    </source>
</evidence>
<accession>A0ABW7N7R8</accession>
<evidence type="ECO:0000256" key="1">
    <source>
        <dbReference type="ARBA" id="ARBA00022801"/>
    </source>
</evidence>
<dbReference type="InterPro" id="IPR051262">
    <property type="entry name" value="SMP-30/CGR1_Lactonase"/>
</dbReference>
<dbReference type="RefSeq" id="WP_395417102.1">
    <property type="nucleotide sequence ID" value="NZ_JBIPKE010000015.1"/>
</dbReference>
<dbReference type="PROSITE" id="PS51257">
    <property type="entry name" value="PROKAR_LIPOPROTEIN"/>
    <property type="match status" value="1"/>
</dbReference>
<keyword evidence="2" id="KW-0732">Signal</keyword>
<dbReference type="PRINTS" id="PR01790">
    <property type="entry name" value="SMP30FAMILY"/>
</dbReference>
<dbReference type="PANTHER" id="PTHR47572">
    <property type="entry name" value="LIPOPROTEIN-RELATED"/>
    <property type="match status" value="1"/>
</dbReference>
<name>A0ABW7N7R8_9BACT</name>
<protein>
    <submittedName>
        <fullName evidence="4">SMP-30/gluconolactonase/LRE family protein</fullName>
    </submittedName>
</protein>
<gene>
    <name evidence="4" type="ORF">ACHKAR_08875</name>
</gene>
<organism evidence="4 5">
    <name type="scientific">Marinoscillum luteum</name>
    <dbReference type="NCBI Taxonomy" id="861051"/>
    <lineage>
        <taxon>Bacteria</taxon>
        <taxon>Pseudomonadati</taxon>
        <taxon>Bacteroidota</taxon>
        <taxon>Cytophagia</taxon>
        <taxon>Cytophagales</taxon>
        <taxon>Reichenbachiellaceae</taxon>
        <taxon>Marinoscillum</taxon>
    </lineage>
</organism>
<dbReference type="PANTHER" id="PTHR47572:SF4">
    <property type="entry name" value="LACTONASE DRP35"/>
    <property type="match status" value="1"/>
</dbReference>
<dbReference type="Proteomes" id="UP001610063">
    <property type="component" value="Unassembled WGS sequence"/>
</dbReference>
<sequence length="344" mass="37449">MMKTYSALCIAVCCMVMACTSPPKSESSESTVPTTFETTGSIERLLPELDLLIPAEAKIEVLASGFTWSEGPLWLKDQNALIFSDVPKNTVYKWTEQDSISIYLQPSGYDGDRTDKHEPGANGLALDNEGNLILCQHGNRQLAKMATSLDAPKSAFLPITSTYNGKRYNSPNDVAISKEGVYYFTDPPYGLDEWDEKELEYNGVYKMGTDGQVSLLIDSLTRPNGIALSPDERTLYVAVSDPKAAKYYAYELDIDGNITTGKILLDVTPLVGSERRGLPDGLKVDNSGNLFATGPGGVLVISPEGKHLGTIMTGQATANCGFNADKTVLYMTAHSYLMRINLKP</sequence>
<evidence type="ECO:0000259" key="3">
    <source>
        <dbReference type="Pfam" id="PF08450"/>
    </source>
</evidence>
<feature type="domain" description="SMP-30/Gluconolactonase/LRE-like region" evidence="3">
    <location>
        <begin position="68"/>
        <end position="334"/>
    </location>
</feature>
<dbReference type="InterPro" id="IPR011042">
    <property type="entry name" value="6-blade_b-propeller_TolB-like"/>
</dbReference>